<evidence type="ECO:0000313" key="3">
    <source>
        <dbReference type="EMBL" id="GII26300.1"/>
    </source>
</evidence>
<feature type="transmembrane region" description="Helical" evidence="2">
    <location>
        <begin position="405"/>
        <end position="427"/>
    </location>
</feature>
<feature type="transmembrane region" description="Helical" evidence="2">
    <location>
        <begin position="506"/>
        <end position="533"/>
    </location>
</feature>
<keyword evidence="4" id="KW-1185">Reference proteome</keyword>
<evidence type="ECO:0000256" key="1">
    <source>
        <dbReference type="SAM" id="MobiDB-lite"/>
    </source>
</evidence>
<accession>A0A8J3X3A0</accession>
<protein>
    <submittedName>
        <fullName evidence="3">Hydrogenase expression protein</fullName>
    </submittedName>
</protein>
<feature type="transmembrane region" description="Helical" evidence="2">
    <location>
        <begin position="382"/>
        <end position="399"/>
    </location>
</feature>
<dbReference type="Gene3D" id="3.30.70.1320">
    <property type="entry name" value="Multidrug efflux transporter AcrB pore domain like"/>
    <property type="match status" value="2"/>
</dbReference>
<comment type="caution">
    <text evidence="3">The sequence shown here is derived from an EMBL/GenBank/DDBJ whole genome shotgun (WGS) entry which is preliminary data.</text>
</comment>
<dbReference type="SUPFAM" id="SSF82866">
    <property type="entry name" value="Multidrug efflux transporter AcrB transmembrane domain"/>
    <property type="match status" value="2"/>
</dbReference>
<evidence type="ECO:0000313" key="4">
    <source>
        <dbReference type="Proteomes" id="UP000599074"/>
    </source>
</evidence>
<feature type="compositionally biased region" description="Low complexity" evidence="1">
    <location>
        <begin position="264"/>
        <end position="278"/>
    </location>
</feature>
<feature type="transmembrane region" description="Helical" evidence="2">
    <location>
        <begin position="897"/>
        <end position="916"/>
    </location>
</feature>
<dbReference type="Gene3D" id="3.30.2090.10">
    <property type="entry name" value="Multidrug efflux transporter AcrB TolC docking domain, DN and DC subdomains"/>
    <property type="match status" value="3"/>
</dbReference>
<feature type="region of interest" description="Disordered" evidence="1">
    <location>
        <begin position="250"/>
        <end position="298"/>
    </location>
</feature>
<evidence type="ECO:0000256" key="2">
    <source>
        <dbReference type="SAM" id="Phobius"/>
    </source>
</evidence>
<feature type="transmembrane region" description="Helical" evidence="2">
    <location>
        <begin position="1028"/>
        <end position="1050"/>
    </location>
</feature>
<reference evidence="3" key="1">
    <citation type="submission" date="2021-01" db="EMBL/GenBank/DDBJ databases">
        <title>Whole genome shotgun sequence of Planosporangium mesophilum NBRC 109066.</title>
        <authorList>
            <person name="Komaki H."/>
            <person name="Tamura T."/>
        </authorList>
    </citation>
    <scope>NUCLEOTIDE SEQUENCE</scope>
    <source>
        <strain evidence="3">NBRC 109066</strain>
    </source>
</reference>
<dbReference type="EMBL" id="BOON01000073">
    <property type="protein sequence ID" value="GII26300.1"/>
    <property type="molecule type" value="Genomic_DNA"/>
</dbReference>
<dbReference type="AlphaFoldDB" id="A0A8J3X3A0"/>
<dbReference type="Gene3D" id="3.30.70.1440">
    <property type="entry name" value="Multidrug efflux transporter AcrB pore domain"/>
    <property type="match status" value="1"/>
</dbReference>
<dbReference type="PANTHER" id="PTHR32063">
    <property type="match status" value="1"/>
</dbReference>
<feature type="transmembrane region" description="Helical" evidence="2">
    <location>
        <begin position="949"/>
        <end position="973"/>
    </location>
</feature>
<feature type="region of interest" description="Disordered" evidence="1">
    <location>
        <begin position="1063"/>
        <end position="1087"/>
    </location>
</feature>
<dbReference type="GO" id="GO:0005886">
    <property type="term" value="C:plasma membrane"/>
    <property type="evidence" value="ECO:0007669"/>
    <property type="project" value="TreeGrafter"/>
</dbReference>
<keyword evidence="2" id="KW-0472">Membrane</keyword>
<dbReference type="SUPFAM" id="SSF82693">
    <property type="entry name" value="Multidrug efflux transporter AcrB pore domain, PN1, PN2, PC1 and PC2 subdomains"/>
    <property type="match status" value="3"/>
</dbReference>
<dbReference type="Gene3D" id="3.30.70.1430">
    <property type="entry name" value="Multidrug efflux transporter AcrB pore domain"/>
    <property type="match status" value="2"/>
</dbReference>
<dbReference type="Proteomes" id="UP000599074">
    <property type="component" value="Unassembled WGS sequence"/>
</dbReference>
<name>A0A8J3X3A0_9ACTN</name>
<sequence length="1087" mass="111390">MTFLARLSLANRGVVALMAIIVAAFGLFTVPRLKQQLFPSLQFPAASVAASYPGAAPDVVEQQVTVPIEEQVRGVPGVSGVTSTSKEGSATVQVQFEYGTDVAAAVRGIQDAVTQVSGQLPSPVTTRVVAGSTDDIPVVQLAVGSTGDQQQLADRINKSVLPVLTGIDGVNQASLQGTRDKVVTIRPDQARLSAAGLTAASITSALTASGAPVPAGSLTSGDKTLTVQVGSRLASVDDIRNLYLAPAPATATATATGAGGQGRTGPTTPGGAQPSPGTEQSPGVQPSPSASRAATPVRLGDVATVTDDYAPATSLTRTNGKPSLGVAVTQRSDGNAVSISHAVRDRLPELTRALGGDAQLTVVYDQAPYVERSIRGLTTEGLLGLAMAVLVILMFLSSVRSTLVTAVSIPLSVVIALIGLAAGGYSLNILTLGALTIAVGRVVDDSIVVGENIKRHLGYGEDKTDAILTGVREVAGAVTASTLTTVAVFLPIAFVGGLVGQLFSSFAVTVVIALLASLLVALTVIPVLGYWFLKPSPHSGDAEAFRAGVEARERNGVLQRAYLPVVGWATRHRGSTMAVALLILAGTFALVPLLKTNFLDSSGQNTFNLTQTMPVSTSLDTTDAAAGKVEGVLAGFREIQAYQVSVGGRAGFSFGAAPSPNTASYSITVKDGTDLTRLQNTVRARIGRLTGVGEVSVNAGRGGYNSNGLQVTVRAADPQVLSRAAEQVRRAMAAVPGATDVTSDLTESTPRIQVRVRSDRAAQYGLNQVVIGQLVTQALRGSAVTQVTIDGTTRDVVLQGGAAPVDLDGVRALTVGSAAGPVRLDEVAEVSQVPGPVQISRVDGARSATVSGTAAGSDTGVASRDLRTRLSALKLPAGAAYEIGGVTASQSSAFGDLGLALVAAIAIVFLIMVATFRSLVQPLLLLVSIPFAATGALGLLLATDTALGVPALIGALMLVGIVVTNAIVLMDLINQYRRQGMSVADAVVEGGRRRLRPILMTAFATIFALLPMALGLTGEGGFISKPLAVVVIGGLLSSTLLTLVLVPTLYTAVEIRKERRPVSSRDDGNFSAPEHGEPSVIMGRESS</sequence>
<proteinExistence type="predicted"/>
<dbReference type="PANTHER" id="PTHR32063:SF0">
    <property type="entry name" value="SWARMING MOTILITY PROTEIN SWRC"/>
    <property type="match status" value="1"/>
</dbReference>
<keyword evidence="2" id="KW-1133">Transmembrane helix</keyword>
<dbReference type="Pfam" id="PF00873">
    <property type="entry name" value="ACR_tran"/>
    <property type="match status" value="2"/>
</dbReference>
<dbReference type="PRINTS" id="PR00702">
    <property type="entry name" value="ACRIFLAVINRP"/>
</dbReference>
<feature type="transmembrane region" description="Helical" evidence="2">
    <location>
        <begin position="474"/>
        <end position="494"/>
    </location>
</feature>
<keyword evidence="2" id="KW-0812">Transmembrane</keyword>
<organism evidence="3 4">
    <name type="scientific">Planosporangium mesophilum</name>
    <dbReference type="NCBI Taxonomy" id="689768"/>
    <lineage>
        <taxon>Bacteria</taxon>
        <taxon>Bacillati</taxon>
        <taxon>Actinomycetota</taxon>
        <taxon>Actinomycetes</taxon>
        <taxon>Micromonosporales</taxon>
        <taxon>Micromonosporaceae</taxon>
        <taxon>Planosporangium</taxon>
    </lineage>
</organism>
<feature type="compositionally biased region" description="Polar residues" evidence="1">
    <location>
        <begin position="279"/>
        <end position="292"/>
    </location>
</feature>
<feature type="transmembrane region" description="Helical" evidence="2">
    <location>
        <begin position="12"/>
        <end position="30"/>
    </location>
</feature>
<dbReference type="GO" id="GO:0042910">
    <property type="term" value="F:xenobiotic transmembrane transporter activity"/>
    <property type="evidence" value="ECO:0007669"/>
    <property type="project" value="TreeGrafter"/>
</dbReference>
<gene>
    <name evidence="3" type="ORF">Pme01_58970</name>
</gene>
<dbReference type="InterPro" id="IPR001036">
    <property type="entry name" value="Acrflvin-R"/>
</dbReference>
<dbReference type="SUPFAM" id="SSF82714">
    <property type="entry name" value="Multidrug efflux transporter AcrB TolC docking domain, DN and DC subdomains"/>
    <property type="match status" value="2"/>
</dbReference>
<feature type="transmembrane region" description="Helical" evidence="2">
    <location>
        <begin position="998"/>
        <end position="1016"/>
    </location>
</feature>
<dbReference type="InterPro" id="IPR027463">
    <property type="entry name" value="AcrB_DN_DC_subdom"/>
</dbReference>
<dbReference type="Gene3D" id="1.20.1640.10">
    <property type="entry name" value="Multidrug efflux transporter AcrB transmembrane domain"/>
    <property type="match status" value="3"/>
</dbReference>
<feature type="transmembrane region" description="Helical" evidence="2">
    <location>
        <begin position="923"/>
        <end position="943"/>
    </location>
</feature>